<evidence type="ECO:0000313" key="16">
    <source>
        <dbReference type="Proteomes" id="UP000256718"/>
    </source>
</evidence>
<sequence length="56" mass="6675">MDKELTPQEKANKKWAENNREHRTYLSKRSTARSFINKNATKEDLLELKQLIESKL</sequence>
<dbReference type="EMBL" id="JASOIH010000001">
    <property type="protein sequence ID" value="MDK6898555.1"/>
    <property type="molecule type" value="Genomic_DNA"/>
</dbReference>
<dbReference type="Proteomes" id="UP000254076">
    <property type="component" value="Unassembled WGS sequence"/>
</dbReference>
<dbReference type="Proteomes" id="UP000250200">
    <property type="component" value="Unassembled WGS sequence"/>
</dbReference>
<evidence type="ECO:0000313" key="14">
    <source>
        <dbReference type="Proteomes" id="UP000254076"/>
    </source>
</evidence>
<dbReference type="EMBL" id="UAVB01000001">
    <property type="protein sequence ID" value="SQA19276.1"/>
    <property type="molecule type" value="Genomic_DNA"/>
</dbReference>
<dbReference type="Proteomes" id="UP000255140">
    <property type="component" value="Unassembled WGS sequence"/>
</dbReference>
<evidence type="ECO:0000313" key="5">
    <source>
        <dbReference type="EMBL" id="SQA20140.1"/>
    </source>
</evidence>
<protein>
    <submittedName>
        <fullName evidence="6">Uncharacterized protein</fullName>
    </submittedName>
</protein>
<evidence type="ECO:0000313" key="13">
    <source>
        <dbReference type="Proteomes" id="UP000250200"/>
    </source>
</evidence>
<evidence type="ECO:0000313" key="17">
    <source>
        <dbReference type="Proteomes" id="UP000268870"/>
    </source>
</evidence>
<dbReference type="EMBL" id="QHGZ01000009">
    <property type="protein sequence ID" value="RDY91536.1"/>
    <property type="molecule type" value="Genomic_DNA"/>
</dbReference>
<dbReference type="Proteomes" id="UP001230629">
    <property type="component" value="Unassembled WGS sequence"/>
</dbReference>
<evidence type="ECO:0000313" key="3">
    <source>
        <dbReference type="EMBL" id="RDY91536.1"/>
    </source>
</evidence>
<evidence type="ECO:0000313" key="12">
    <source>
        <dbReference type="EMBL" id="VED65853.1"/>
    </source>
</evidence>
<evidence type="ECO:0000313" key="10">
    <source>
        <dbReference type="EMBL" id="SUN13023.1"/>
    </source>
</evidence>
<evidence type="ECO:0000313" key="7">
    <source>
        <dbReference type="EMBL" id="SQA20187.1"/>
    </source>
</evidence>
<evidence type="ECO:0000313" key="15">
    <source>
        <dbReference type="Proteomes" id="UP000255140"/>
    </source>
</evidence>
<evidence type="ECO:0000313" key="8">
    <source>
        <dbReference type="EMBL" id="SQA20257.1"/>
    </source>
</evidence>
<proteinExistence type="predicted"/>
<reference evidence="3 16" key="1">
    <citation type="journal article" date="2018" name="Emerg. Microbes Infect.">
        <title>Phenotypic and molecular analysis of nontypeable Group B streptococci: identification of cps2a and hybrid cps2a/cps5 Group B streptococcal capsule gene clusters.</title>
        <authorList>
            <person name="Alhhazmi A."/>
            <person name="Tyrrell G.J."/>
        </authorList>
    </citation>
    <scope>NUCLEOTIDE SEQUENCE [LARGE SCALE GENOMIC DNA]</scope>
    <source>
        <strain evidence="3 16">PLGBS17</strain>
    </source>
</reference>
<accession>A0A1D0CQC5</accession>
<reference evidence="12 17" key="3">
    <citation type="submission" date="2018-12" db="EMBL/GenBank/DDBJ databases">
        <authorList>
            <consortium name="Pathogen Informatics"/>
        </authorList>
    </citation>
    <scope>NUCLEOTIDE SEQUENCE [LARGE SCALE GENOMIC DNA]</scope>
    <source>
        <strain evidence="12 17">NCTC8184</strain>
    </source>
</reference>
<dbReference type="EMBL" id="UAVB01000005">
    <property type="protein sequence ID" value="SQA20140.1"/>
    <property type="molecule type" value="Genomic_DNA"/>
</dbReference>
<dbReference type="OMA" id="NREHRTY"/>
<evidence type="ECO:0000313" key="4">
    <source>
        <dbReference type="EMBL" id="SQA19276.1"/>
    </source>
</evidence>
<evidence type="ECO:0000256" key="1">
    <source>
        <dbReference type="SAM" id="MobiDB-lite"/>
    </source>
</evidence>
<reference evidence="2" key="4">
    <citation type="submission" date="2023-05" db="EMBL/GenBank/DDBJ databases">
        <title>Cataloging the Phylogenetic Diversity of Human Bladder Bacteria.</title>
        <authorList>
            <person name="Du J."/>
        </authorList>
    </citation>
    <scope>NUCLEOTIDE SEQUENCE</scope>
    <source>
        <strain evidence="2">UMB8703</strain>
    </source>
</reference>
<feature type="region of interest" description="Disordered" evidence="1">
    <location>
        <begin position="1"/>
        <end position="22"/>
    </location>
</feature>
<organism evidence="6 13">
    <name type="scientific">Streptococcus agalactiae</name>
    <dbReference type="NCBI Taxonomy" id="1311"/>
    <lineage>
        <taxon>Bacteria</taxon>
        <taxon>Bacillati</taxon>
        <taxon>Bacillota</taxon>
        <taxon>Bacilli</taxon>
        <taxon>Lactobacillales</taxon>
        <taxon>Streptococcaceae</taxon>
        <taxon>Streptococcus</taxon>
    </lineage>
</organism>
<dbReference type="Proteomes" id="UP000256718">
    <property type="component" value="Unassembled WGS sequence"/>
</dbReference>
<dbReference type="EMBL" id="UHEW01000005">
    <property type="protein sequence ID" value="SUN29685.1"/>
    <property type="molecule type" value="Genomic_DNA"/>
</dbReference>
<evidence type="ECO:0000313" key="2">
    <source>
        <dbReference type="EMBL" id="MDK6898555.1"/>
    </source>
</evidence>
<gene>
    <name evidence="3" type="ORF">C4618_00570</name>
    <name evidence="4" type="ORF">NCTC8181_02343</name>
    <name evidence="5" type="ORF">NCTC8181_02490</name>
    <name evidence="6" type="ORF">NCTC8181_02509</name>
    <name evidence="7" type="ORF">NCTC8181_02537</name>
    <name evidence="8" type="ORF">NCTC8181_02607</name>
    <name evidence="9" type="ORF">NCTC8181_02694</name>
    <name evidence="12" type="ORF">NCTC8184_01916</name>
    <name evidence="10" type="ORF">NCTC8185_00173</name>
    <name evidence="11" type="ORF">NCTC9828_01959</name>
    <name evidence="2" type="ORF">QP229_00875</name>
</gene>
<evidence type="ECO:0000313" key="9">
    <source>
        <dbReference type="EMBL" id="SQA20344.1"/>
    </source>
</evidence>
<evidence type="ECO:0000313" key="6">
    <source>
        <dbReference type="EMBL" id="SQA20159.1"/>
    </source>
</evidence>
<dbReference type="Proteomes" id="UP000268870">
    <property type="component" value="Chromosome"/>
</dbReference>
<dbReference type="AlphaFoldDB" id="A0A1D0CQC5"/>
<reference evidence="13 14" key="2">
    <citation type="submission" date="2018-06" db="EMBL/GenBank/DDBJ databases">
        <authorList>
            <consortium name="Pathogen Informatics"/>
            <person name="Doyle S."/>
        </authorList>
    </citation>
    <scope>NUCLEOTIDE SEQUENCE [LARGE SCALE GENOMIC DNA]</scope>
    <source>
        <strain evidence="6 13">NCTC8181</strain>
        <strain evidence="10 14">NCTC8185</strain>
        <strain evidence="11 15">NCTC9828</strain>
    </source>
</reference>
<dbReference type="EMBL" id="UHEQ01000004">
    <property type="protein sequence ID" value="SUN13023.1"/>
    <property type="molecule type" value="Genomic_DNA"/>
</dbReference>
<evidence type="ECO:0000313" key="11">
    <source>
        <dbReference type="EMBL" id="SUN29685.1"/>
    </source>
</evidence>
<dbReference type="EMBL" id="UAVB01000009">
    <property type="protein sequence ID" value="SQA20257.1"/>
    <property type="molecule type" value="Genomic_DNA"/>
</dbReference>
<dbReference type="EMBL" id="UAVB01000007">
    <property type="protein sequence ID" value="SQA20187.1"/>
    <property type="molecule type" value="Genomic_DNA"/>
</dbReference>
<dbReference type="EMBL" id="LR134265">
    <property type="protein sequence ID" value="VED65853.1"/>
    <property type="molecule type" value="Genomic_DNA"/>
</dbReference>
<name>A0A1D0CQC5_STRAG</name>
<dbReference type="EMBL" id="UAVB01000006">
    <property type="protein sequence ID" value="SQA20159.1"/>
    <property type="molecule type" value="Genomic_DNA"/>
</dbReference>
<dbReference type="EMBL" id="UAVB01000012">
    <property type="protein sequence ID" value="SQA20344.1"/>
    <property type="molecule type" value="Genomic_DNA"/>
</dbReference>
<dbReference type="RefSeq" id="WP_000356856.1">
    <property type="nucleotide sequence ID" value="NZ_CAACXY010000005.1"/>
</dbReference>